<feature type="transmembrane region" description="Helical" evidence="1">
    <location>
        <begin position="238"/>
        <end position="261"/>
    </location>
</feature>
<reference evidence="2 3" key="1">
    <citation type="journal article" date="2004" name="Proc. Natl. Acad. Sci. U.S.A.">
        <title>Genome sequence of Picrophilus torridus and its implications for life around pH 0.</title>
        <authorList>
            <person name="Futterer O."/>
            <person name="Angelov A."/>
            <person name="Liesegang H."/>
            <person name="Gottschalk G."/>
            <person name="Schleper C."/>
            <person name="Schepers B."/>
            <person name="Dock C."/>
            <person name="Antranikian G."/>
            <person name="Liebl W."/>
        </authorList>
    </citation>
    <scope>NUCLEOTIDE SEQUENCE [LARGE SCALE GENOMIC DNA]</scope>
    <source>
        <strain evidence="3">ATCC 700027 / DSM 9790 / JCM 10055 / NBRC 100828</strain>
    </source>
</reference>
<feature type="transmembrane region" description="Helical" evidence="1">
    <location>
        <begin position="174"/>
        <end position="192"/>
    </location>
</feature>
<keyword evidence="1" id="KW-1133">Transmembrane helix</keyword>
<dbReference type="KEGG" id="pto:PTO0473"/>
<dbReference type="EMBL" id="AE017261">
    <property type="protein sequence ID" value="AAT43058.1"/>
    <property type="molecule type" value="Genomic_DNA"/>
</dbReference>
<keyword evidence="1" id="KW-0812">Transmembrane</keyword>
<dbReference type="InParanoid" id="Q6L1U4"/>
<feature type="transmembrane region" description="Helical" evidence="1">
    <location>
        <begin position="21"/>
        <end position="40"/>
    </location>
</feature>
<sequence>MSFSQYLTSLKYQFLFYIRSRRFIGLLGIAIAISLIFTVLDIHFDYSLLKSGTDSSFLYGYLSSFIIFLTSIVAAFFGGDLISIDTGTQSAYYSMVQPVPRSIIVLGRYTAAVISTFIILLSYVLIGLGGSYYLYGSIPSKSYLVILILLLFSAAFVAFATFFSALFKTPLTGMIITILLVIIVFPIIQDVVSDFVGYAPYMFITFGGEIVYLVLLSKYSTKSVSTIHGIKIYSFLPSFYEGIIILALYLVIFIALAIILYKYKEVKG</sequence>
<dbReference type="AlphaFoldDB" id="Q6L1U4"/>
<gene>
    <name evidence="2" type="ordered locus">PTO0473</name>
</gene>
<dbReference type="GO" id="GO:0140359">
    <property type="term" value="F:ABC-type transporter activity"/>
    <property type="evidence" value="ECO:0007669"/>
    <property type="project" value="InterPro"/>
</dbReference>
<dbReference type="STRING" id="263820.PTO0473"/>
<feature type="transmembrane region" description="Helical" evidence="1">
    <location>
        <begin position="60"/>
        <end position="82"/>
    </location>
</feature>
<evidence type="ECO:0000313" key="3">
    <source>
        <dbReference type="Proteomes" id="UP000000438"/>
    </source>
</evidence>
<feature type="transmembrane region" description="Helical" evidence="1">
    <location>
        <begin position="198"/>
        <end position="217"/>
    </location>
</feature>
<organism evidence="2 3">
    <name type="scientific">Picrophilus torridus (strain ATCC 700027 / DSM 9790 / JCM 10055 / NBRC 100828 / KAW 2/3)</name>
    <dbReference type="NCBI Taxonomy" id="1122961"/>
    <lineage>
        <taxon>Archaea</taxon>
        <taxon>Methanobacteriati</taxon>
        <taxon>Thermoplasmatota</taxon>
        <taxon>Thermoplasmata</taxon>
        <taxon>Thermoplasmatales</taxon>
        <taxon>Picrophilaceae</taxon>
        <taxon>Picrophilus</taxon>
    </lineage>
</organism>
<name>Q6L1U4_PICTO</name>
<keyword evidence="1" id="KW-0472">Membrane</keyword>
<dbReference type="eggNOG" id="arCOG03689">
    <property type="taxonomic scope" value="Archaea"/>
</dbReference>
<evidence type="ECO:0000256" key="1">
    <source>
        <dbReference type="SAM" id="Phobius"/>
    </source>
</evidence>
<protein>
    <submittedName>
        <fullName evidence="2">Uncharacterized protein</fullName>
    </submittedName>
</protein>
<dbReference type="Pfam" id="PF12679">
    <property type="entry name" value="ABC2_membrane_2"/>
    <property type="match status" value="1"/>
</dbReference>
<dbReference type="OrthoDB" id="56719at2157"/>
<dbReference type="HOGENOM" id="CLU_090235_0_0_2"/>
<accession>Q6L1U4</accession>
<dbReference type="RefSeq" id="WP_011177274.1">
    <property type="nucleotide sequence ID" value="NC_005877.1"/>
</dbReference>
<proteinExistence type="predicted"/>
<dbReference type="PaxDb" id="263820-PTO0473"/>
<evidence type="ECO:0000313" key="2">
    <source>
        <dbReference type="EMBL" id="AAT43058.1"/>
    </source>
</evidence>
<dbReference type="GO" id="GO:0005886">
    <property type="term" value="C:plasma membrane"/>
    <property type="evidence" value="ECO:0007669"/>
    <property type="project" value="UniProtKB-SubCell"/>
</dbReference>
<dbReference type="GeneID" id="2844623"/>
<feature type="transmembrane region" description="Helical" evidence="1">
    <location>
        <begin position="146"/>
        <end position="167"/>
    </location>
</feature>
<dbReference type="PANTHER" id="PTHR43471">
    <property type="entry name" value="ABC TRANSPORTER PERMEASE"/>
    <property type="match status" value="1"/>
</dbReference>
<feature type="transmembrane region" description="Helical" evidence="1">
    <location>
        <begin position="103"/>
        <end position="126"/>
    </location>
</feature>
<dbReference type="Proteomes" id="UP000000438">
    <property type="component" value="Chromosome"/>
</dbReference>